<gene>
    <name evidence="8" type="ORF">CMV24_06120</name>
</gene>
<feature type="transmembrane region" description="Helical" evidence="7">
    <location>
        <begin position="237"/>
        <end position="255"/>
    </location>
</feature>
<keyword evidence="6 7" id="KW-0472">Membrane</keyword>
<proteinExistence type="predicted"/>
<evidence type="ECO:0000256" key="7">
    <source>
        <dbReference type="SAM" id="Phobius"/>
    </source>
</evidence>
<keyword evidence="4 7" id="KW-0812">Transmembrane</keyword>
<feature type="transmembrane region" description="Helical" evidence="7">
    <location>
        <begin position="170"/>
        <end position="189"/>
    </location>
</feature>
<evidence type="ECO:0000256" key="5">
    <source>
        <dbReference type="ARBA" id="ARBA00022989"/>
    </source>
</evidence>
<evidence type="ECO:0000313" key="9">
    <source>
        <dbReference type="Proteomes" id="UP000218102"/>
    </source>
</evidence>
<feature type="transmembrane region" description="Helical" evidence="7">
    <location>
        <begin position="261"/>
        <end position="280"/>
    </location>
</feature>
<comment type="subcellular location">
    <subcellularLocation>
        <location evidence="1">Membrane</location>
        <topology evidence="1">Multi-pass membrane protein</topology>
    </subcellularLocation>
</comment>
<feature type="transmembrane region" description="Helical" evidence="7">
    <location>
        <begin position="292"/>
        <end position="310"/>
    </location>
</feature>
<evidence type="ECO:0000256" key="3">
    <source>
        <dbReference type="ARBA" id="ARBA00022475"/>
    </source>
</evidence>
<evidence type="ECO:0000313" key="8">
    <source>
        <dbReference type="EMBL" id="PBJ96300.1"/>
    </source>
</evidence>
<dbReference type="GO" id="GO:0016020">
    <property type="term" value="C:membrane"/>
    <property type="evidence" value="ECO:0007669"/>
    <property type="project" value="UniProtKB-SubCell"/>
</dbReference>
<protein>
    <submittedName>
        <fullName evidence="8">Transporter</fullName>
    </submittedName>
</protein>
<reference evidence="8 9" key="1">
    <citation type="submission" date="2017-09" db="EMBL/GenBank/DDBJ databases">
        <authorList>
            <person name="Ehlers B."/>
            <person name="Leendertz F.H."/>
        </authorList>
    </citation>
    <scope>NUCLEOTIDE SEQUENCE [LARGE SCALE GENOMIC DNA]</scope>
    <source>
        <strain evidence="8 9">DJ-1</strain>
    </source>
</reference>
<evidence type="ECO:0000256" key="2">
    <source>
        <dbReference type="ARBA" id="ARBA00022448"/>
    </source>
</evidence>
<dbReference type="AlphaFoldDB" id="A0A2A3M873"/>
<dbReference type="InterPro" id="IPR004776">
    <property type="entry name" value="Mem_transp_PIN-like"/>
</dbReference>
<keyword evidence="3" id="KW-1003">Cell membrane</keyword>
<dbReference type="EMBL" id="NTME01000005">
    <property type="protein sequence ID" value="PBJ96300.1"/>
    <property type="molecule type" value="Genomic_DNA"/>
</dbReference>
<feature type="transmembrane region" description="Helical" evidence="7">
    <location>
        <begin position="38"/>
        <end position="58"/>
    </location>
</feature>
<dbReference type="RefSeq" id="WP_009681445.1">
    <property type="nucleotide sequence ID" value="NZ_NTME01000005.1"/>
</dbReference>
<evidence type="ECO:0000256" key="1">
    <source>
        <dbReference type="ARBA" id="ARBA00004141"/>
    </source>
</evidence>
<sequence length="317" mass="33514">MYTVLAIVLPIFALILAGFICRKTNRLGDQAASEINKMVVWLCLPALLFKVTATASWAEIWQPGFIISFGAGTLTIFVATLVWRLCTGHSLATSSIDGLSAGYANTGYIGIPLCAIVFGHPGLQPALISTIIVVCLLFAIAVICIEIGLQEERHLGRAVGVVAKALSKNPLVIAPIAGAVWAMTGIPLAHPVMSFLDMLATATTPCALVSLGLFLGQKTVKSTGGKSNPWPLVTIKLVGQPLLTWFLAFKVFALQSMWANSALLLSALPTGTGPFMLAEFYRREAGLISRTILISTLGSLATLTGLMIWMNTGTAGA</sequence>
<accession>A0A2A3M873</accession>
<name>A0A2A3M873_PSEDL</name>
<dbReference type="GO" id="GO:0055085">
    <property type="term" value="P:transmembrane transport"/>
    <property type="evidence" value="ECO:0007669"/>
    <property type="project" value="InterPro"/>
</dbReference>
<feature type="transmembrane region" description="Helical" evidence="7">
    <location>
        <begin position="126"/>
        <end position="149"/>
    </location>
</feature>
<dbReference type="Proteomes" id="UP000218102">
    <property type="component" value="Unassembled WGS sequence"/>
</dbReference>
<feature type="transmembrane region" description="Helical" evidence="7">
    <location>
        <begin position="195"/>
        <end position="216"/>
    </location>
</feature>
<evidence type="ECO:0000256" key="4">
    <source>
        <dbReference type="ARBA" id="ARBA00022692"/>
    </source>
</evidence>
<evidence type="ECO:0000256" key="6">
    <source>
        <dbReference type="ARBA" id="ARBA00023136"/>
    </source>
</evidence>
<feature type="transmembrane region" description="Helical" evidence="7">
    <location>
        <begin position="98"/>
        <end position="120"/>
    </location>
</feature>
<dbReference type="Pfam" id="PF03547">
    <property type="entry name" value="Mem_trans"/>
    <property type="match status" value="1"/>
</dbReference>
<comment type="caution">
    <text evidence="8">The sequence shown here is derived from an EMBL/GenBank/DDBJ whole genome shotgun (WGS) entry which is preliminary data.</text>
</comment>
<dbReference type="PANTHER" id="PTHR36838">
    <property type="entry name" value="AUXIN EFFLUX CARRIER FAMILY PROTEIN"/>
    <property type="match status" value="1"/>
</dbReference>
<keyword evidence="2" id="KW-0813">Transport</keyword>
<organism evidence="8 9">
    <name type="scientific">Pseudomonas plecoglossicida</name>
    <dbReference type="NCBI Taxonomy" id="70775"/>
    <lineage>
        <taxon>Bacteria</taxon>
        <taxon>Pseudomonadati</taxon>
        <taxon>Pseudomonadota</taxon>
        <taxon>Gammaproteobacteria</taxon>
        <taxon>Pseudomonadales</taxon>
        <taxon>Pseudomonadaceae</taxon>
        <taxon>Pseudomonas</taxon>
    </lineage>
</organism>
<feature type="transmembrane region" description="Helical" evidence="7">
    <location>
        <begin position="64"/>
        <end position="86"/>
    </location>
</feature>
<keyword evidence="5 7" id="KW-1133">Transmembrane helix</keyword>
<feature type="transmembrane region" description="Helical" evidence="7">
    <location>
        <begin position="6"/>
        <end position="22"/>
    </location>
</feature>
<dbReference type="PANTHER" id="PTHR36838:SF3">
    <property type="entry name" value="TRANSPORTER AUXIN EFFLUX CARRIER EC FAMILY"/>
    <property type="match status" value="1"/>
</dbReference>